<dbReference type="PATRIC" id="fig|1161918.5.peg.2101"/>
<feature type="coiled-coil region" evidence="1">
    <location>
        <begin position="493"/>
        <end position="605"/>
    </location>
</feature>
<sequence length="768" mass="84671">MADKDININLNINNVKKTTEEIIDLKSSIIELNNGMKMPNLNKLSNSLKQVKENAEKTEKEIKDVSQAVDKLGKSAKAGRLGVEALKDKLGALPVVGQTLSRSLDGVEGSFLSVAKAALPVAGIAGGLAAVGGAALLAYKNSEKLQGSIGRLGTEVVDLGTNLPIFESIGDALAVITDNIADVIHNMNILNGNALANTEIVLDKINKSQKDINRQEEIAIEKAKARGASEEEILRIKQQYAGMRIDTAVDNKSIAPDEYVKQDEEYYRLYKIREKLINQQKQFDENNAMEAESYYSLQTQIDHYTGLIDKQSEAMKQSLDANRQNNEIIEKSAEEYKELGNTIERLKTVESIRSTDKNKNKKETEDELSEVEKLKIAYDDLVKSQNIRDALIDSSNIEEVRRKEIEDTQAQITALENLYEAQVKAGEPAEETLEIIKQLKDHLNDLTAETLDWKDNLTTALSVTSLIGNLFGTAITAALDFSKIDLAPFDKAIEEAQAKLDAFNKWKEEQEEAEEEKTLEDYEKRIALLDEEIEYAKEIGDKMSEIALENKKKEIQKEMEEEQKRIDKEKAINEEEKRLQQELALAEYNKEYANWQNQVKSAQIQKTKAIADSIIMPAQAIGNAAIGVSQSFAQGGLVGLGLGLAASIGVIASAVSGAAGVKNASSALDSIQGNPPQPPQFQFGTAGYNVSAGESILVGEAGPELLKLKSGGNIAVESNAQVKAKGLLNNGSMYIDKVIFNVNKILNEEEIYKAMNNYKQRNSFMYTR</sequence>
<dbReference type="Proteomes" id="UP000003759">
    <property type="component" value="Chromosome"/>
</dbReference>
<proteinExistence type="predicted"/>
<reference evidence="2 3" key="1">
    <citation type="journal article" date="2012" name="BMC Genomics">
        <title>Comparative genomics of Brachyspira pilosicoli strains: genome rearrangements, reductions and correlation of genetic compliment with phenotypic diversity.</title>
        <authorList>
            <person name="Mappley L.J."/>
            <person name="Black M.L."/>
            <person name="Abuoun M."/>
            <person name="Darby A.C."/>
            <person name="Woodward M.J."/>
            <person name="Parkhill J."/>
            <person name="Turner A.K."/>
            <person name="Bellgard M.I."/>
            <person name="La T."/>
            <person name="Phillips N.D."/>
            <person name="La Ragione R.M."/>
            <person name="Hampson D.J."/>
        </authorList>
    </citation>
    <scope>NUCLEOTIDE SEQUENCE [LARGE SCALE GENOMIC DNA]</scope>
    <source>
        <strain evidence="2">WesB</strain>
    </source>
</reference>
<evidence type="ECO:0000256" key="1">
    <source>
        <dbReference type="SAM" id="Coils"/>
    </source>
</evidence>
<evidence type="ECO:0000313" key="2">
    <source>
        <dbReference type="EMBL" id="CCG58003.1"/>
    </source>
</evidence>
<dbReference type="HOGENOM" id="CLU_363584_0_0_12"/>
<organism evidence="2 3">
    <name type="scientific">Brachyspira pilosicoli WesB</name>
    <dbReference type="NCBI Taxonomy" id="1161918"/>
    <lineage>
        <taxon>Bacteria</taxon>
        <taxon>Pseudomonadati</taxon>
        <taxon>Spirochaetota</taxon>
        <taxon>Spirochaetia</taxon>
        <taxon>Brachyspirales</taxon>
        <taxon>Brachyspiraceae</taxon>
        <taxon>Brachyspira</taxon>
    </lineage>
</organism>
<dbReference type="AlphaFoldDB" id="K0JIF4"/>
<evidence type="ECO:0000313" key="3">
    <source>
        <dbReference type="Proteomes" id="UP000003759"/>
    </source>
</evidence>
<dbReference type="EMBL" id="HE793032">
    <property type="protein sequence ID" value="CCG58003.1"/>
    <property type="molecule type" value="Genomic_DNA"/>
</dbReference>
<gene>
    <name evidence="2" type="ORF">WESB_2541</name>
</gene>
<feature type="coiled-coil region" evidence="1">
    <location>
        <begin position="319"/>
        <end position="374"/>
    </location>
</feature>
<feature type="coiled-coil region" evidence="1">
    <location>
        <begin position="405"/>
        <end position="456"/>
    </location>
</feature>
<accession>K0JIF4</accession>
<dbReference type="KEGG" id="bpw:WESB_2541"/>
<dbReference type="RefSeq" id="WP_014934054.1">
    <property type="nucleotide sequence ID" value="NC_018604.1"/>
</dbReference>
<name>K0JIF4_BRAPL</name>
<protein>
    <submittedName>
        <fullName evidence="2">Uncharacterized protein</fullName>
    </submittedName>
</protein>
<feature type="coiled-coil region" evidence="1">
    <location>
        <begin position="41"/>
        <end position="75"/>
    </location>
</feature>
<keyword evidence="1" id="KW-0175">Coiled coil</keyword>